<accession>A0A8K1CUL6</accession>
<dbReference type="PANTHER" id="PTHR43404:SF1">
    <property type="entry name" value="MNN4P"/>
    <property type="match status" value="1"/>
</dbReference>
<proteinExistence type="predicted"/>
<name>A0A8K1CUL6_PYTOL</name>
<protein>
    <recommendedName>
        <fullName evidence="1">LicD/FKTN/FKRP nucleotidyltransferase domain-containing protein</fullName>
    </recommendedName>
</protein>
<keyword evidence="3" id="KW-1185">Reference proteome</keyword>
<comment type="caution">
    <text evidence="2">The sequence shown here is derived from an EMBL/GenBank/DDBJ whole genome shotgun (WGS) entry which is preliminary data.</text>
</comment>
<dbReference type="Proteomes" id="UP000794436">
    <property type="component" value="Unassembled WGS sequence"/>
</dbReference>
<dbReference type="Pfam" id="PF04991">
    <property type="entry name" value="LicD"/>
    <property type="match status" value="1"/>
</dbReference>
<organism evidence="2 3">
    <name type="scientific">Pythium oligandrum</name>
    <name type="common">Mycoparasitic fungus</name>
    <dbReference type="NCBI Taxonomy" id="41045"/>
    <lineage>
        <taxon>Eukaryota</taxon>
        <taxon>Sar</taxon>
        <taxon>Stramenopiles</taxon>
        <taxon>Oomycota</taxon>
        <taxon>Peronosporomycetes</taxon>
        <taxon>Pythiales</taxon>
        <taxon>Pythiaceae</taxon>
        <taxon>Pythium</taxon>
    </lineage>
</organism>
<gene>
    <name evidence="2" type="ORF">Poli38472_001303</name>
</gene>
<dbReference type="InterPro" id="IPR052942">
    <property type="entry name" value="LPS_cholinephosphotransferase"/>
</dbReference>
<dbReference type="PANTHER" id="PTHR43404">
    <property type="entry name" value="LIPOPOLYSACCHARIDE CHOLINEPHOSPHOTRANSFERASE LICD"/>
    <property type="match status" value="1"/>
</dbReference>
<feature type="domain" description="LicD/FKTN/FKRP nucleotidyltransferase" evidence="1">
    <location>
        <begin position="39"/>
        <end position="108"/>
    </location>
</feature>
<dbReference type="InterPro" id="IPR007074">
    <property type="entry name" value="LicD/FKTN/FKRP_NTP_transf"/>
</dbReference>
<sequence>MKNEVVEAYFDPVACVTQEERRERIVALVKAVDRLLTQLDIDYWLDSGTLLGQFREQNVMLWDNDADIGITSAGYEKLRGLKVPVDVPDGYKLQVYDSELYDTDDRDANIPVRLVDTRFGFYVDGFVFHEAVVNDVEVLSTAASVSWHTCAKCLRVGTYEALLVITKAYVFPLIACDFADFRVVCPAQRTLYLDHLYGSDFRIPKPRH</sequence>
<dbReference type="GO" id="GO:0009100">
    <property type="term" value="P:glycoprotein metabolic process"/>
    <property type="evidence" value="ECO:0007669"/>
    <property type="project" value="UniProtKB-ARBA"/>
</dbReference>
<reference evidence="2" key="1">
    <citation type="submission" date="2019-03" db="EMBL/GenBank/DDBJ databases">
        <title>Long read genome sequence of the mycoparasitic Pythium oligandrum ATCC 38472 isolated from sugarbeet rhizosphere.</title>
        <authorList>
            <person name="Gaulin E."/>
        </authorList>
    </citation>
    <scope>NUCLEOTIDE SEQUENCE</scope>
    <source>
        <strain evidence="2">ATCC 38472_TT</strain>
    </source>
</reference>
<evidence type="ECO:0000313" key="2">
    <source>
        <dbReference type="EMBL" id="TMW69147.1"/>
    </source>
</evidence>
<evidence type="ECO:0000313" key="3">
    <source>
        <dbReference type="Proteomes" id="UP000794436"/>
    </source>
</evidence>
<evidence type="ECO:0000259" key="1">
    <source>
        <dbReference type="Pfam" id="PF04991"/>
    </source>
</evidence>
<dbReference type="EMBL" id="SPLM01000001">
    <property type="protein sequence ID" value="TMW69147.1"/>
    <property type="molecule type" value="Genomic_DNA"/>
</dbReference>
<dbReference type="OrthoDB" id="161703at2759"/>
<dbReference type="AlphaFoldDB" id="A0A8K1CUL6"/>